<feature type="domain" description="NADP-dependent oxidoreductase" evidence="2">
    <location>
        <begin position="16"/>
        <end position="313"/>
    </location>
</feature>
<reference evidence="3 4" key="1">
    <citation type="submission" date="2020-08" db="EMBL/GenBank/DDBJ databases">
        <title>Genomic Encyclopedia of Type Strains, Phase IV (KMG-V): Genome sequencing to study the core and pangenomes of soil and plant-associated prokaryotes.</title>
        <authorList>
            <person name="Whitman W."/>
        </authorList>
    </citation>
    <scope>NUCLEOTIDE SEQUENCE [LARGE SCALE GENOMIC DNA]</scope>
    <source>
        <strain evidence="3 4">ANJLi2</strain>
    </source>
</reference>
<accession>A0ABR6PHT3</accession>
<keyword evidence="4" id="KW-1185">Reference proteome</keyword>
<dbReference type="InterPro" id="IPR023210">
    <property type="entry name" value="NADP_OxRdtase_dom"/>
</dbReference>
<dbReference type="RefSeq" id="WP_076369695.1">
    <property type="nucleotide sequence ID" value="NZ_FTMG01000001.1"/>
</dbReference>
<name>A0ABR6PHT3_9SPHI</name>
<dbReference type="InterPro" id="IPR050791">
    <property type="entry name" value="Aldo-Keto_reductase"/>
</dbReference>
<dbReference type="Gene3D" id="3.20.20.100">
    <property type="entry name" value="NADP-dependent oxidoreductase domain"/>
    <property type="match status" value="1"/>
</dbReference>
<gene>
    <name evidence="3" type="ORF">HDF23_000506</name>
</gene>
<dbReference type="Pfam" id="PF00248">
    <property type="entry name" value="Aldo_ket_red"/>
    <property type="match status" value="1"/>
</dbReference>
<dbReference type="PANTHER" id="PTHR43625:SF40">
    <property type="entry name" value="ALDO-KETO REDUCTASE YAKC [NADP(+)]"/>
    <property type="match status" value="1"/>
</dbReference>
<evidence type="ECO:0000256" key="1">
    <source>
        <dbReference type="ARBA" id="ARBA00023002"/>
    </source>
</evidence>
<evidence type="ECO:0000259" key="2">
    <source>
        <dbReference type="Pfam" id="PF00248"/>
    </source>
</evidence>
<dbReference type="EMBL" id="JACHCB010000001">
    <property type="protein sequence ID" value="MBB6107776.1"/>
    <property type="molecule type" value="Genomic_DNA"/>
</dbReference>
<proteinExistence type="predicted"/>
<organism evidence="3 4">
    <name type="scientific">Mucilaginibacter lappiensis</name>
    <dbReference type="NCBI Taxonomy" id="354630"/>
    <lineage>
        <taxon>Bacteria</taxon>
        <taxon>Pseudomonadati</taxon>
        <taxon>Bacteroidota</taxon>
        <taxon>Sphingobacteriia</taxon>
        <taxon>Sphingobacteriales</taxon>
        <taxon>Sphingobacteriaceae</taxon>
        <taxon>Mucilaginibacter</taxon>
    </lineage>
</organism>
<keyword evidence="1" id="KW-0560">Oxidoreductase</keyword>
<sequence>MKTTKLGSQGLEVPTMGFGCMNLAGSDTQFIYGKADESEGVALIQRAVELGATFLDSADIYGPHRSERMIAKALAGKRDQVIIATKFGFEIDDHEKMTGKMNGSSAYVKMAAERSLKNLKTDYIDLYYLHRLDPNTPIEETMSAMAELVKEGKVRYLGLSEVSKETLRRAHKIHPLTALQTEYSLFERTLDEDGTINVLDELGIGLVPYSPLGRGFITGELKSPDDLPAEDPRRSFPRFQGENFYKNLELVDELNKIAIEKGATPAQLALAWSITKGYVPIPGTRKIKYLEQNMDAADITLSADEMQRIESILPLGTTLIGNRLDENMSKTIDKN</sequence>
<evidence type="ECO:0000313" key="4">
    <source>
        <dbReference type="Proteomes" id="UP000541583"/>
    </source>
</evidence>
<evidence type="ECO:0000313" key="3">
    <source>
        <dbReference type="EMBL" id="MBB6107776.1"/>
    </source>
</evidence>
<protein>
    <submittedName>
        <fullName evidence="3">Aryl-alcohol dehydrogenase-like predicted oxidoreductase</fullName>
    </submittedName>
</protein>
<dbReference type="CDD" id="cd19076">
    <property type="entry name" value="AKR_AKR13A_13D"/>
    <property type="match status" value="1"/>
</dbReference>
<comment type="caution">
    <text evidence="3">The sequence shown here is derived from an EMBL/GenBank/DDBJ whole genome shotgun (WGS) entry which is preliminary data.</text>
</comment>
<dbReference type="Proteomes" id="UP000541583">
    <property type="component" value="Unassembled WGS sequence"/>
</dbReference>
<dbReference type="InterPro" id="IPR036812">
    <property type="entry name" value="NAD(P)_OxRdtase_dom_sf"/>
</dbReference>
<dbReference type="PANTHER" id="PTHR43625">
    <property type="entry name" value="AFLATOXIN B1 ALDEHYDE REDUCTASE"/>
    <property type="match status" value="1"/>
</dbReference>
<dbReference type="SUPFAM" id="SSF51430">
    <property type="entry name" value="NAD(P)-linked oxidoreductase"/>
    <property type="match status" value="1"/>
</dbReference>